<evidence type="ECO:0000256" key="7">
    <source>
        <dbReference type="PIRSR" id="PIRSR606710-2"/>
    </source>
</evidence>
<dbReference type="GO" id="GO:0004553">
    <property type="term" value="F:hydrolase activity, hydrolyzing O-glycosyl compounds"/>
    <property type="evidence" value="ECO:0007669"/>
    <property type="project" value="InterPro"/>
</dbReference>
<name>A0A512RMM6_9BACT</name>
<evidence type="ECO:0000256" key="4">
    <source>
        <dbReference type="ARBA" id="ARBA00023277"/>
    </source>
</evidence>
<dbReference type="GO" id="GO:0045493">
    <property type="term" value="P:xylan catabolic process"/>
    <property type="evidence" value="ECO:0007669"/>
    <property type="project" value="UniProtKB-KW"/>
</dbReference>
<keyword evidence="5 8" id="KW-0326">Glycosidase</keyword>
<dbReference type="AlphaFoldDB" id="A0A512RMM6"/>
<dbReference type="EMBL" id="BKAU01000003">
    <property type="protein sequence ID" value="GEP96964.1"/>
    <property type="molecule type" value="Genomic_DNA"/>
</dbReference>
<dbReference type="PANTHER" id="PTHR43772:SF2">
    <property type="entry name" value="PUTATIVE (AFU_ORTHOLOGUE AFUA_2G04480)-RELATED"/>
    <property type="match status" value="1"/>
</dbReference>
<dbReference type="SUPFAM" id="SSF75005">
    <property type="entry name" value="Arabinanase/levansucrase/invertase"/>
    <property type="match status" value="1"/>
</dbReference>
<reference evidence="9 10" key="1">
    <citation type="submission" date="2019-07" db="EMBL/GenBank/DDBJ databases">
        <title>Whole genome shotgun sequence of Chitinophaga cymbidii NBRC 109752.</title>
        <authorList>
            <person name="Hosoyama A."/>
            <person name="Uohara A."/>
            <person name="Ohji S."/>
            <person name="Ichikawa N."/>
        </authorList>
    </citation>
    <scope>NUCLEOTIDE SEQUENCE [LARGE SCALE GENOMIC DNA]</scope>
    <source>
        <strain evidence="9 10">NBRC 109752</strain>
    </source>
</reference>
<keyword evidence="2" id="KW-0858">Xylan degradation</keyword>
<dbReference type="Pfam" id="PF04616">
    <property type="entry name" value="Glyco_hydro_43"/>
    <property type="match status" value="1"/>
</dbReference>
<keyword evidence="10" id="KW-1185">Reference proteome</keyword>
<dbReference type="Gene3D" id="2.115.10.20">
    <property type="entry name" value="Glycosyl hydrolase domain, family 43"/>
    <property type="match status" value="1"/>
</dbReference>
<sequence>MTPHINLNPANPIIKHKFTADPTAVLFEDIVYLYTGHDQAPIGMTDYVMEEWLCFSSTDLKRWTEHAVPLTAKDFQWSSGGAYATKMVHHAGKFYWYVAVKDAVMGGTSIGVAVSTRPADGFIDARGTALITMDMLPDSNTNEKANLDPSVLIDDDGAAYIFWGNKQCYYARLAHDLVSLDGEIQAVDLPGFEEGSHLHKRNGWYYLSYGYGMPEKVAYAMSRSIHGPWMFKGILNEIAGNCQTNRPCMLDFKGRSYFFYHNGALVNGDSYHRSVCIERLYYNDDDTMKRVIMISEGIQGSPEG</sequence>
<feature type="active site" description="Proton donor" evidence="6">
    <location>
        <position position="194"/>
    </location>
</feature>
<organism evidence="9 10">
    <name type="scientific">Chitinophaga cymbidii</name>
    <dbReference type="NCBI Taxonomy" id="1096750"/>
    <lineage>
        <taxon>Bacteria</taxon>
        <taxon>Pseudomonadati</taxon>
        <taxon>Bacteroidota</taxon>
        <taxon>Chitinophagia</taxon>
        <taxon>Chitinophagales</taxon>
        <taxon>Chitinophagaceae</taxon>
        <taxon>Chitinophaga</taxon>
    </lineage>
</organism>
<accession>A0A512RMM6</accession>
<proteinExistence type="inferred from homology"/>
<dbReference type="PANTHER" id="PTHR43772">
    <property type="entry name" value="ENDO-1,4-BETA-XYLANASE"/>
    <property type="match status" value="1"/>
</dbReference>
<dbReference type="OrthoDB" id="3308423at2"/>
<evidence type="ECO:0000256" key="6">
    <source>
        <dbReference type="PIRSR" id="PIRSR606710-1"/>
    </source>
</evidence>
<gene>
    <name evidence="9" type="ORF">CCY01nite_32240</name>
</gene>
<evidence type="ECO:0000256" key="1">
    <source>
        <dbReference type="ARBA" id="ARBA00009865"/>
    </source>
</evidence>
<protein>
    <submittedName>
        <fullName evidence="9">Glycoside hydrolase</fullName>
    </submittedName>
</protein>
<feature type="site" description="Important for catalytic activity, responsible for pKa modulation of the active site Glu and correct orientation of both the proton donor and substrate" evidence="7">
    <location>
        <position position="148"/>
    </location>
</feature>
<keyword evidence="4" id="KW-0119">Carbohydrate metabolism</keyword>
<evidence type="ECO:0000313" key="9">
    <source>
        <dbReference type="EMBL" id="GEP96964.1"/>
    </source>
</evidence>
<keyword evidence="2" id="KW-0624">Polysaccharide degradation</keyword>
<comment type="caution">
    <text evidence="9">The sequence shown here is derived from an EMBL/GenBank/DDBJ whole genome shotgun (WGS) entry which is preliminary data.</text>
</comment>
<feature type="active site" description="Proton acceptor" evidence="6">
    <location>
        <position position="21"/>
    </location>
</feature>
<dbReference type="InterPro" id="IPR052176">
    <property type="entry name" value="Glycosyl_Hydrlase_43_Enz"/>
</dbReference>
<dbReference type="CDD" id="cd18618">
    <property type="entry name" value="GH43_Xsa43E-like"/>
    <property type="match status" value="1"/>
</dbReference>
<dbReference type="Proteomes" id="UP000321436">
    <property type="component" value="Unassembled WGS sequence"/>
</dbReference>
<evidence type="ECO:0000256" key="3">
    <source>
        <dbReference type="ARBA" id="ARBA00022801"/>
    </source>
</evidence>
<evidence type="ECO:0000256" key="2">
    <source>
        <dbReference type="ARBA" id="ARBA00022651"/>
    </source>
</evidence>
<dbReference type="InterPro" id="IPR023296">
    <property type="entry name" value="Glyco_hydro_beta-prop_sf"/>
</dbReference>
<evidence type="ECO:0000313" key="10">
    <source>
        <dbReference type="Proteomes" id="UP000321436"/>
    </source>
</evidence>
<keyword evidence="3 8" id="KW-0378">Hydrolase</keyword>
<dbReference type="InterPro" id="IPR006710">
    <property type="entry name" value="Glyco_hydro_43"/>
</dbReference>
<dbReference type="RefSeq" id="WP_146864036.1">
    <property type="nucleotide sequence ID" value="NZ_BKAU01000003.1"/>
</dbReference>
<comment type="similarity">
    <text evidence="1 8">Belongs to the glycosyl hydrolase 43 family.</text>
</comment>
<evidence type="ECO:0000256" key="8">
    <source>
        <dbReference type="RuleBase" id="RU361187"/>
    </source>
</evidence>
<evidence type="ECO:0000256" key="5">
    <source>
        <dbReference type="ARBA" id="ARBA00023295"/>
    </source>
</evidence>